<keyword evidence="2" id="KW-1185">Reference proteome</keyword>
<sequence>MSKRVHRFPFLSKTASLHIKVTSALMFWRGLTQVTRIKLPLFSRQMTRLSVTGSYAALSLPLPSLCYSLWSP</sequence>
<proteinExistence type="predicted"/>
<accession>A0A564XU25</accession>
<name>A0A564XU25_HYMDI</name>
<dbReference type="AlphaFoldDB" id="A0A564XU25"/>
<protein>
    <submittedName>
        <fullName evidence="1">Uncharacterized protein</fullName>
    </submittedName>
</protein>
<evidence type="ECO:0000313" key="2">
    <source>
        <dbReference type="Proteomes" id="UP000321570"/>
    </source>
</evidence>
<dbReference type="Proteomes" id="UP000321570">
    <property type="component" value="Unassembled WGS sequence"/>
</dbReference>
<gene>
    <name evidence="1" type="ORF">WMSIL1_LOCUS31</name>
</gene>
<evidence type="ECO:0000313" key="1">
    <source>
        <dbReference type="EMBL" id="VUZ38541.1"/>
    </source>
</evidence>
<organism evidence="1 2">
    <name type="scientific">Hymenolepis diminuta</name>
    <name type="common">Rat tapeworm</name>
    <dbReference type="NCBI Taxonomy" id="6216"/>
    <lineage>
        <taxon>Eukaryota</taxon>
        <taxon>Metazoa</taxon>
        <taxon>Spiralia</taxon>
        <taxon>Lophotrochozoa</taxon>
        <taxon>Platyhelminthes</taxon>
        <taxon>Cestoda</taxon>
        <taxon>Eucestoda</taxon>
        <taxon>Cyclophyllidea</taxon>
        <taxon>Hymenolepididae</taxon>
        <taxon>Hymenolepis</taxon>
    </lineage>
</organism>
<reference evidence="1 2" key="1">
    <citation type="submission" date="2019-07" db="EMBL/GenBank/DDBJ databases">
        <authorList>
            <person name="Jastrzebski P J."/>
            <person name="Paukszto L."/>
            <person name="Jastrzebski P J."/>
        </authorList>
    </citation>
    <scope>NUCLEOTIDE SEQUENCE [LARGE SCALE GENOMIC DNA]</scope>
    <source>
        <strain evidence="1 2">WMS-il1</strain>
    </source>
</reference>
<dbReference type="EMBL" id="CABIJS010000001">
    <property type="protein sequence ID" value="VUZ38541.1"/>
    <property type="molecule type" value="Genomic_DNA"/>
</dbReference>